<organism evidence="2">
    <name type="scientific">Phaeomonas parva</name>
    <dbReference type="NCBI Taxonomy" id="124430"/>
    <lineage>
        <taxon>Eukaryota</taxon>
        <taxon>Sar</taxon>
        <taxon>Stramenopiles</taxon>
        <taxon>Ochrophyta</taxon>
        <taxon>Pinguiophyceae</taxon>
        <taxon>Pinguiochrysidales</taxon>
        <taxon>Pinguiochrysidaceae</taxon>
        <taxon>Phaeomonas</taxon>
    </lineage>
</organism>
<dbReference type="Pfam" id="PF12937">
    <property type="entry name" value="F-box-like"/>
    <property type="match status" value="1"/>
</dbReference>
<dbReference type="PANTHER" id="PTHR48218">
    <property type="entry name" value="F-BOX DOMAIN CONTAINING PROTEIN"/>
    <property type="match status" value="1"/>
</dbReference>
<dbReference type="InterPro" id="IPR036047">
    <property type="entry name" value="F-box-like_dom_sf"/>
</dbReference>
<gene>
    <name evidence="2" type="ORF">PPAR1163_LOCUS19117</name>
</gene>
<accession>A0A7S1XVH4</accession>
<protein>
    <recommendedName>
        <fullName evidence="1">F-box domain-containing protein</fullName>
    </recommendedName>
</protein>
<feature type="domain" description="F-box" evidence="1">
    <location>
        <begin position="99"/>
        <end position="135"/>
    </location>
</feature>
<evidence type="ECO:0000313" key="2">
    <source>
        <dbReference type="EMBL" id="CAD9260737.1"/>
    </source>
</evidence>
<dbReference type="EMBL" id="HBGJ01030301">
    <property type="protein sequence ID" value="CAD9260737.1"/>
    <property type="molecule type" value="Transcribed_RNA"/>
</dbReference>
<name>A0A7S1XVH4_9STRA</name>
<dbReference type="Gene3D" id="1.20.1280.50">
    <property type="match status" value="1"/>
</dbReference>
<sequence length="336" mass="37248">MGPRKLLEDVVEVIDDDGMSDCSEATMDFELADVVMDLASDDGDALEDDEAAAPASLPCAAAVPRLGAGAAAPAAAPRFTAAMASSRDNVLCQGDAYALHLIVAHLSAAELMEASLACRFWRQACTSDYQWQHRCAALWANKVFVPSVFRERSMSRVQAYWGSIRDSKRSAIHEDELCSLVFYHRMKGWSGESWTTQDPWWSGQAPVQRRFHEDGTMTSDMGDGHWRVLDVPEACNRRGDRGAFLRLSRGGVEFPTIFVSRDARNWGWILQNCWAFSTSFPLPPRGADAELEDGGAICQQVQRTYVHKARRVPAKRMHIAPSILDRISNVPDATKI</sequence>
<evidence type="ECO:0000259" key="1">
    <source>
        <dbReference type="Pfam" id="PF12937"/>
    </source>
</evidence>
<proteinExistence type="predicted"/>
<dbReference type="AlphaFoldDB" id="A0A7S1XVH4"/>
<reference evidence="2" key="1">
    <citation type="submission" date="2021-01" db="EMBL/GenBank/DDBJ databases">
        <authorList>
            <person name="Corre E."/>
            <person name="Pelletier E."/>
            <person name="Niang G."/>
            <person name="Scheremetjew M."/>
            <person name="Finn R."/>
            <person name="Kale V."/>
            <person name="Holt S."/>
            <person name="Cochrane G."/>
            <person name="Meng A."/>
            <person name="Brown T."/>
            <person name="Cohen L."/>
        </authorList>
    </citation>
    <scope>NUCLEOTIDE SEQUENCE</scope>
    <source>
        <strain evidence="2">CCMP2877</strain>
    </source>
</reference>
<dbReference type="InterPro" id="IPR001810">
    <property type="entry name" value="F-box_dom"/>
</dbReference>
<dbReference type="PANTHER" id="PTHR48218:SF3">
    <property type="entry name" value="OS07G0170800 PROTEIN"/>
    <property type="match status" value="1"/>
</dbReference>
<dbReference type="SUPFAM" id="SSF81383">
    <property type="entry name" value="F-box domain"/>
    <property type="match status" value="1"/>
</dbReference>